<dbReference type="EMBL" id="FO082046">
    <property type="protein sequence ID" value="CCE86983.1"/>
    <property type="molecule type" value="Genomic_DNA"/>
</dbReference>
<dbReference type="InterPro" id="IPR029000">
    <property type="entry name" value="Cyclophilin-like_dom_sf"/>
</dbReference>
<dbReference type="Gene3D" id="2.40.100.10">
    <property type="entry name" value="Cyclophilin-like"/>
    <property type="match status" value="1"/>
</dbReference>
<dbReference type="Proteomes" id="UP000005222">
    <property type="component" value="Chromosome N"/>
</dbReference>
<dbReference type="Gene3D" id="3.30.70.330">
    <property type="match status" value="1"/>
</dbReference>
<dbReference type="Pfam" id="PF00076">
    <property type="entry name" value="RRM_1"/>
    <property type="match status" value="1"/>
</dbReference>
<evidence type="ECO:0000259" key="12">
    <source>
        <dbReference type="PROSITE" id="PS50102"/>
    </source>
</evidence>
<dbReference type="OMA" id="DLHTEEC"/>
<keyword evidence="8 10" id="KW-0539">Nucleus</keyword>
<keyword evidence="6 10" id="KW-0697">Rotamase</keyword>
<evidence type="ECO:0000256" key="4">
    <source>
        <dbReference type="ARBA" id="ARBA00010739"/>
    </source>
</evidence>
<dbReference type="OrthoDB" id="2083at2759"/>
<dbReference type="PROSITE" id="PS50072">
    <property type="entry name" value="CSA_PPIASE_2"/>
    <property type="match status" value="1"/>
</dbReference>
<proteinExistence type="inferred from homology"/>
<accession>G8XZ74</accession>
<organism evidence="13 14">
    <name type="scientific">Pichia sorbitophila (strain ATCC MYA-4447 / BCRC 22081 / CBS 7064 / NBRC 10061 / NRRL Y-12695)</name>
    <name type="common">Hybrid yeast</name>
    <dbReference type="NCBI Taxonomy" id="559304"/>
    <lineage>
        <taxon>Eukaryota</taxon>
        <taxon>Fungi</taxon>
        <taxon>Dikarya</taxon>
        <taxon>Ascomycota</taxon>
        <taxon>Saccharomycotina</taxon>
        <taxon>Pichiomycetes</taxon>
        <taxon>Debaryomycetaceae</taxon>
        <taxon>Millerozyma</taxon>
    </lineage>
</organism>
<evidence type="ECO:0000256" key="6">
    <source>
        <dbReference type="ARBA" id="ARBA00023110"/>
    </source>
</evidence>
<dbReference type="EC" id="5.2.1.8" evidence="10"/>
<comment type="function">
    <text evidence="2 10">PPIases accelerate the folding of proteins. It catalyzes the cis-trans isomerization of proline imidic peptide bonds in oligopeptides.</text>
</comment>
<comment type="subcellular location">
    <subcellularLocation>
        <location evidence="3 10">Nucleus</location>
    </subcellularLocation>
</comment>
<comment type="catalytic activity">
    <reaction evidence="1 10">
        <text>[protein]-peptidylproline (omega=180) = [protein]-peptidylproline (omega=0)</text>
        <dbReference type="Rhea" id="RHEA:16237"/>
        <dbReference type="Rhea" id="RHEA-COMP:10747"/>
        <dbReference type="Rhea" id="RHEA-COMP:10748"/>
        <dbReference type="ChEBI" id="CHEBI:83833"/>
        <dbReference type="ChEBI" id="CHEBI:83834"/>
        <dbReference type="EC" id="5.2.1.8"/>
    </reaction>
</comment>
<evidence type="ECO:0000256" key="2">
    <source>
        <dbReference type="ARBA" id="ARBA00002388"/>
    </source>
</evidence>
<evidence type="ECO:0000256" key="8">
    <source>
        <dbReference type="ARBA" id="ARBA00023242"/>
    </source>
</evidence>
<feature type="domain" description="RRM" evidence="12">
    <location>
        <begin position="245"/>
        <end position="324"/>
    </location>
</feature>
<sequence>MSVLLETTEGNIVIDVHYKKEPELSFNFLKLCKINYFFFAPFFALKKDIKVSCGVPEYPDESDGRAITSYGDIKVNRKDYRKGNSLELEHGPADNGYCDIGSVGFLCRTGSDLSRVAVDSSFQITLGPDAAQAEDEKCLWFGKVVDGFMVLDKINNSVIEDKKTMRLLRDIRVTHAHVLYDPFDDPIFLPSVTRSTVMPTKSQIANSRFPELVDKSDQSNKSTYNAVALELMGDLPRYDIKPSPTTLFVAKLNPITTPTSLEAVFGRFGTVVACNVVRDQNTKKSLCYGFVEYSDKAEAEKAYGILRNKCIIDGNNIVVDFSQSIKRYKRENQK</sequence>
<dbReference type="InterPro" id="IPR000504">
    <property type="entry name" value="RRM_dom"/>
</dbReference>
<dbReference type="InterPro" id="IPR002130">
    <property type="entry name" value="Cyclophilin-type_PPIase_dom"/>
</dbReference>
<keyword evidence="14" id="KW-1185">Reference proteome</keyword>
<dbReference type="Pfam" id="PF00160">
    <property type="entry name" value="Pro_isomerase"/>
    <property type="match status" value="1"/>
</dbReference>
<gene>
    <name evidence="13" type="primary">Piso0_005508</name>
    <name evidence="13" type="ORF">GNLVRS01_PISO0N16623g</name>
</gene>
<comment type="similarity">
    <text evidence="4 10">Belongs to the cyclophilin-type PPIase family. PPIL4 subfamily.</text>
</comment>
<evidence type="ECO:0000256" key="5">
    <source>
        <dbReference type="ARBA" id="ARBA00022884"/>
    </source>
</evidence>
<dbReference type="InterPro" id="IPR012677">
    <property type="entry name" value="Nucleotide-bd_a/b_plait_sf"/>
</dbReference>
<dbReference type="SMART" id="SM00360">
    <property type="entry name" value="RRM"/>
    <property type="match status" value="1"/>
</dbReference>
<dbReference type="InterPro" id="IPR035979">
    <property type="entry name" value="RBD_domain_sf"/>
</dbReference>
<dbReference type="GO" id="GO:0003723">
    <property type="term" value="F:RNA binding"/>
    <property type="evidence" value="ECO:0007669"/>
    <property type="project" value="UniProtKB-UniRule"/>
</dbReference>
<evidence type="ECO:0000313" key="14">
    <source>
        <dbReference type="Proteomes" id="UP000005222"/>
    </source>
</evidence>
<dbReference type="PROSITE" id="PS50102">
    <property type="entry name" value="RRM"/>
    <property type="match status" value="1"/>
</dbReference>
<dbReference type="PANTHER" id="PTHR45843:SF1">
    <property type="entry name" value="PEPTIDYL-PROLYL CIS-TRANS ISOMERASE-LIKE 4"/>
    <property type="match status" value="1"/>
</dbReference>
<evidence type="ECO:0000256" key="1">
    <source>
        <dbReference type="ARBA" id="ARBA00000971"/>
    </source>
</evidence>
<reference evidence="13 14" key="1">
    <citation type="journal article" date="2012" name="G3 (Bethesda)">
        <title>Pichia sorbitophila, an interspecies yeast hybrid reveals early steps of genome resolution following polyploidization.</title>
        <authorList>
            <person name="Leh Louis V."/>
            <person name="Despons L."/>
            <person name="Friedrich A."/>
            <person name="Martin T."/>
            <person name="Durrens P."/>
            <person name="Casaregola S."/>
            <person name="Neuveglise C."/>
            <person name="Fairhead C."/>
            <person name="Marck C."/>
            <person name="Cruz J.A."/>
            <person name="Straub M.L."/>
            <person name="Kugler V."/>
            <person name="Sacerdot C."/>
            <person name="Uzunov Z."/>
            <person name="Thierry A."/>
            <person name="Weiss S."/>
            <person name="Bleykasten C."/>
            <person name="De Montigny J."/>
            <person name="Jacques N."/>
            <person name="Jung P."/>
            <person name="Lemaire M."/>
            <person name="Mallet S."/>
            <person name="Morel G."/>
            <person name="Richard G.F."/>
            <person name="Sarkar A."/>
            <person name="Savel G."/>
            <person name="Schacherer J."/>
            <person name="Seret M.L."/>
            <person name="Talla E."/>
            <person name="Samson G."/>
            <person name="Jubin C."/>
            <person name="Poulain J."/>
            <person name="Vacherie B."/>
            <person name="Barbe V."/>
            <person name="Pelletier E."/>
            <person name="Sherman D.J."/>
            <person name="Westhof E."/>
            <person name="Weissenbach J."/>
            <person name="Baret P.V."/>
            <person name="Wincker P."/>
            <person name="Gaillardin C."/>
            <person name="Dujon B."/>
            <person name="Souciet J.L."/>
        </authorList>
    </citation>
    <scope>NUCLEOTIDE SEQUENCE [LARGE SCALE GENOMIC DNA]</scope>
    <source>
        <strain evidence="14">ATCC MYA-4447 / BCRC 22081 / CBS 7064 / NBRC 10061 / NRRL Y-12695</strain>
    </source>
</reference>
<dbReference type="InterPro" id="IPR035542">
    <property type="entry name" value="CRIP"/>
</dbReference>
<dbReference type="GO" id="GO:0003755">
    <property type="term" value="F:peptidyl-prolyl cis-trans isomerase activity"/>
    <property type="evidence" value="ECO:0007669"/>
    <property type="project" value="UniProtKB-UniRule"/>
</dbReference>
<dbReference type="InParanoid" id="G8XZ74"/>
<dbReference type="AlphaFoldDB" id="G8XZ74"/>
<dbReference type="HOGENOM" id="CLU_018791_2_0_1"/>
<dbReference type="PANTHER" id="PTHR45843">
    <property type="entry name" value="PEPTIDYL-PROLYL CIS-TRANS ISOMERASE-LIKE 4"/>
    <property type="match status" value="1"/>
</dbReference>
<keyword evidence="7 10" id="KW-0413">Isomerase</keyword>
<dbReference type="SUPFAM" id="SSF54928">
    <property type="entry name" value="RNA-binding domain, RBD"/>
    <property type="match status" value="1"/>
</dbReference>
<protein>
    <recommendedName>
        <fullName evidence="10">Peptidyl-prolyl cis-trans isomerase</fullName>
        <shortName evidence="10">PPIase</shortName>
        <ecNumber evidence="10">5.2.1.8</ecNumber>
    </recommendedName>
</protein>
<dbReference type="STRING" id="559304.G8XZ74"/>
<feature type="domain" description="PPIase cyclophilin-type" evidence="11">
    <location>
        <begin position="10"/>
        <end position="178"/>
    </location>
</feature>
<name>G8XZ74_PICSO</name>
<dbReference type="SUPFAM" id="SSF50891">
    <property type="entry name" value="Cyclophilin-like"/>
    <property type="match status" value="1"/>
</dbReference>
<evidence type="ECO:0000256" key="10">
    <source>
        <dbReference type="RuleBase" id="RU365081"/>
    </source>
</evidence>
<evidence type="ECO:0000256" key="3">
    <source>
        <dbReference type="ARBA" id="ARBA00004123"/>
    </source>
</evidence>
<keyword evidence="5 9" id="KW-0694">RNA-binding</keyword>
<dbReference type="eggNOG" id="KOG0415">
    <property type="taxonomic scope" value="Eukaryota"/>
</dbReference>
<evidence type="ECO:0000313" key="13">
    <source>
        <dbReference type="EMBL" id="CCE86983.1"/>
    </source>
</evidence>
<dbReference type="GO" id="GO:0005634">
    <property type="term" value="C:nucleus"/>
    <property type="evidence" value="ECO:0007669"/>
    <property type="project" value="UniProtKB-SubCell"/>
</dbReference>
<evidence type="ECO:0000256" key="9">
    <source>
        <dbReference type="PROSITE-ProRule" id="PRU00176"/>
    </source>
</evidence>
<evidence type="ECO:0000259" key="11">
    <source>
        <dbReference type="PROSITE" id="PS50072"/>
    </source>
</evidence>
<evidence type="ECO:0000256" key="7">
    <source>
        <dbReference type="ARBA" id="ARBA00023235"/>
    </source>
</evidence>